<protein>
    <recommendedName>
        <fullName evidence="5">Peptidase M23 domain-containing protein</fullName>
    </recommendedName>
</protein>
<dbReference type="InterPro" id="IPR036691">
    <property type="entry name" value="Endo/exonu/phosph_ase_sf"/>
</dbReference>
<dbReference type="Pfam" id="PF01551">
    <property type="entry name" value="Peptidase_M23"/>
    <property type="match status" value="1"/>
</dbReference>
<sequence length="478" mass="52201">MGSTYRGRNESYTVVICKHRHATPVTFFHTGPTFLRNWVILPCVTISKRMAGAMTGILASTLLTVPLLATPAHAQTLAEDRPSVAPNVFFPAVARRAHDLKTPGKRPGTTIKAGCGTKVVAAHPGTAYVTNSPKSGPNLVTVVTSAGRTTTYYGFMKSTSVTNGQIVQAGQEIGRVGRAGSAAPSFCSLYFAVKNNFGKDANPTRWLARLVGKPLNTTSLFGNWGFVVASMNTLGASHTRYGGGYPTYDVRTPGQINLLNSYAVDVVGLQEFQRVQRDQFMAVSAGTFGIYPDDTTLNNPLDPFMVDNYAPTENSIIWRNSTMELVSTDYIRVPYFEGWRNMPVVLLRDRATGRTAYFINVHNPASGVGYGDQAMHRAQAIAIERQKIIDLRATGRPVFLTGDFNDRAPAFCGITSQMLAISPDSIPSMSCAMPKSNGIDWVFAAGGARFTRYARDWKPKNMKLTDHPIVWTRVHLSE</sequence>
<comment type="caution">
    <text evidence="3">The sequence shown here is derived from an EMBL/GenBank/DDBJ whole genome shotgun (WGS) entry which is preliminary data.</text>
</comment>
<dbReference type="CDD" id="cd12797">
    <property type="entry name" value="M23_peptidase"/>
    <property type="match status" value="1"/>
</dbReference>
<dbReference type="InterPro" id="IPR005135">
    <property type="entry name" value="Endo/exonuclease/phosphatase"/>
</dbReference>
<dbReference type="InterPro" id="IPR011055">
    <property type="entry name" value="Dup_hybrid_motif"/>
</dbReference>
<proteinExistence type="predicted"/>
<dbReference type="SUPFAM" id="SSF51261">
    <property type="entry name" value="Duplicated hybrid motif"/>
    <property type="match status" value="1"/>
</dbReference>
<gene>
    <name evidence="3" type="ORF">EFL26_16030</name>
</gene>
<name>A0A3N0GLD4_9ACTN</name>
<evidence type="ECO:0000313" key="4">
    <source>
        <dbReference type="Proteomes" id="UP000279994"/>
    </source>
</evidence>
<evidence type="ECO:0000313" key="3">
    <source>
        <dbReference type="EMBL" id="RNM12948.1"/>
    </source>
</evidence>
<reference evidence="3 4" key="1">
    <citation type="submission" date="2018-11" db="EMBL/GenBank/DDBJ databases">
        <authorList>
            <person name="Li F."/>
        </authorList>
    </citation>
    <scope>NUCLEOTIDE SEQUENCE [LARGE SCALE GENOMIC DNA]</scope>
    <source>
        <strain evidence="3 4">Gsoil 818</strain>
    </source>
</reference>
<evidence type="ECO:0000259" key="2">
    <source>
        <dbReference type="Pfam" id="PF03372"/>
    </source>
</evidence>
<dbReference type="OrthoDB" id="5171895at2"/>
<keyword evidence="4" id="KW-1185">Reference proteome</keyword>
<dbReference type="AlphaFoldDB" id="A0A3N0GLD4"/>
<evidence type="ECO:0000259" key="1">
    <source>
        <dbReference type="Pfam" id="PF01551"/>
    </source>
</evidence>
<dbReference type="EMBL" id="RJSF01000043">
    <property type="protein sequence ID" value="RNM12948.1"/>
    <property type="molecule type" value="Genomic_DNA"/>
</dbReference>
<dbReference type="Gene3D" id="2.70.70.10">
    <property type="entry name" value="Glucose Permease (Domain IIA)"/>
    <property type="match status" value="1"/>
</dbReference>
<dbReference type="InterPro" id="IPR016047">
    <property type="entry name" value="M23ase_b-sheet_dom"/>
</dbReference>
<dbReference type="Proteomes" id="UP000279994">
    <property type="component" value="Unassembled WGS sequence"/>
</dbReference>
<dbReference type="PANTHER" id="PTHR21666">
    <property type="entry name" value="PEPTIDASE-RELATED"/>
    <property type="match status" value="1"/>
</dbReference>
<accession>A0A3N0GLD4</accession>
<dbReference type="PANTHER" id="PTHR21666:SF270">
    <property type="entry name" value="MUREIN HYDROLASE ACTIVATOR ENVC"/>
    <property type="match status" value="1"/>
</dbReference>
<dbReference type="Pfam" id="PF03372">
    <property type="entry name" value="Exo_endo_phos"/>
    <property type="match status" value="1"/>
</dbReference>
<evidence type="ECO:0008006" key="5">
    <source>
        <dbReference type="Google" id="ProtNLM"/>
    </source>
</evidence>
<dbReference type="GO" id="GO:0004222">
    <property type="term" value="F:metalloendopeptidase activity"/>
    <property type="evidence" value="ECO:0007669"/>
    <property type="project" value="TreeGrafter"/>
</dbReference>
<dbReference type="Gene3D" id="3.60.10.10">
    <property type="entry name" value="Endonuclease/exonuclease/phosphatase"/>
    <property type="match status" value="1"/>
</dbReference>
<feature type="domain" description="M23ase beta-sheet core" evidence="1">
    <location>
        <begin position="107"/>
        <end position="196"/>
    </location>
</feature>
<organism evidence="3 4">
    <name type="scientific">Nocardioides pocheonensis</name>
    <dbReference type="NCBI Taxonomy" id="661485"/>
    <lineage>
        <taxon>Bacteria</taxon>
        <taxon>Bacillati</taxon>
        <taxon>Actinomycetota</taxon>
        <taxon>Actinomycetes</taxon>
        <taxon>Propionibacteriales</taxon>
        <taxon>Nocardioidaceae</taxon>
        <taxon>Nocardioides</taxon>
    </lineage>
</organism>
<dbReference type="InterPro" id="IPR050570">
    <property type="entry name" value="Cell_wall_metabolism_enzyme"/>
</dbReference>
<dbReference type="SUPFAM" id="SSF56219">
    <property type="entry name" value="DNase I-like"/>
    <property type="match status" value="1"/>
</dbReference>
<feature type="domain" description="Endonuclease/exonuclease/phosphatase" evidence="2">
    <location>
        <begin position="257"/>
        <end position="467"/>
    </location>
</feature>